<organism evidence="3 4">
    <name type="scientific">Syntrophotalea acetylenivorans</name>
    <dbReference type="NCBI Taxonomy" id="1842532"/>
    <lineage>
        <taxon>Bacteria</taxon>
        <taxon>Pseudomonadati</taxon>
        <taxon>Thermodesulfobacteriota</taxon>
        <taxon>Desulfuromonadia</taxon>
        <taxon>Desulfuromonadales</taxon>
        <taxon>Syntrophotaleaceae</taxon>
        <taxon>Syntrophotalea</taxon>
    </lineage>
</organism>
<keyword evidence="4" id="KW-1185">Reference proteome</keyword>
<reference evidence="3 4" key="1">
    <citation type="journal article" date="2017" name="Genome Announc.">
        <title>Complete Genome Sequences of Two Acetylene-Fermenting Pelobacter acetylenicus Strains.</title>
        <authorList>
            <person name="Sutton J.M."/>
            <person name="Baesman S.M."/>
            <person name="Fierst J.L."/>
            <person name="Poret-Peterson A.T."/>
            <person name="Oremland R.S."/>
            <person name="Dunlap D.S."/>
            <person name="Akob D.M."/>
        </authorList>
    </citation>
    <scope>NUCLEOTIDE SEQUENCE [LARGE SCALE GENOMIC DNA]</scope>
    <source>
        <strain evidence="3 4">SFB93</strain>
    </source>
</reference>
<dbReference type="KEGG" id="pef:A7E78_05265"/>
<dbReference type="AlphaFoldDB" id="A0A1L3GMZ9"/>
<dbReference type="RefSeq" id="WP_072283266.1">
    <property type="nucleotide sequence ID" value="NZ_CP015519.1"/>
</dbReference>
<proteinExistence type="predicted"/>
<keyword evidence="1" id="KW-0145">Chemotaxis</keyword>
<evidence type="ECO:0000256" key="1">
    <source>
        <dbReference type="ARBA" id="ARBA00022500"/>
    </source>
</evidence>
<accession>A0A1L3GMZ9</accession>
<dbReference type="OrthoDB" id="5428968at2"/>
<evidence type="ECO:0000313" key="3">
    <source>
        <dbReference type="EMBL" id="APG27302.1"/>
    </source>
</evidence>
<gene>
    <name evidence="3" type="ORF">A7E78_05265</name>
</gene>
<name>A0A1L3GMZ9_9BACT</name>
<dbReference type="Proteomes" id="UP000182517">
    <property type="component" value="Chromosome"/>
</dbReference>
<dbReference type="SUPFAM" id="SSF103039">
    <property type="entry name" value="CheC-like"/>
    <property type="match status" value="1"/>
</dbReference>
<sequence length="394" mass="42368">MEIDPIITDVLEDVGSKIAMGLGGMLGCELTLPAPSTILTTKKEFFAKTRKKQVMVRMIVSGDHEGDIFIFCRLKDAVQLGGTLIMLPPAELEERVKKEIFGEEEADSFGEIANIVSGELCSAFDELYPEKLHFKMDGLESIVPSKIKMDSPEPFPPGLYLKAAYPVTLDGQELDELLMIFPAAMLGISVPETPDLEAEASEETPAVSESAPGRLVNPEEAAALLGDLSPDSSSSAGIAVETTPEAKPVQAGQPIPMDEEPNLEGAEPVILVVAIDGSYGQEINSMINDHGYNSALVDRKENFNDLSRSLNGRVKGLVLAMDEIGDQSFSVAIKVRTAFGESVPLMATGSQWTRSKVLKAVKYGVCDILVTPASEEEVLEKVEAHFKAAQSIAV</sequence>
<dbReference type="STRING" id="1842532.A7E78_05265"/>
<evidence type="ECO:0008006" key="5">
    <source>
        <dbReference type="Google" id="ProtNLM"/>
    </source>
</evidence>
<dbReference type="EMBL" id="CP015519">
    <property type="protein sequence ID" value="APG27302.1"/>
    <property type="molecule type" value="Genomic_DNA"/>
</dbReference>
<protein>
    <recommendedName>
        <fullName evidence="5">Response regulatory domain-containing protein</fullName>
    </recommendedName>
</protein>
<evidence type="ECO:0000256" key="2">
    <source>
        <dbReference type="SAM" id="MobiDB-lite"/>
    </source>
</evidence>
<evidence type="ECO:0000313" key="4">
    <source>
        <dbReference type="Proteomes" id="UP000182517"/>
    </source>
</evidence>
<dbReference type="InterPro" id="IPR028976">
    <property type="entry name" value="CheC-like_sf"/>
</dbReference>
<dbReference type="Gene3D" id="3.40.1550.10">
    <property type="entry name" value="CheC-like"/>
    <property type="match status" value="1"/>
</dbReference>
<feature type="region of interest" description="Disordered" evidence="2">
    <location>
        <begin position="196"/>
        <end position="215"/>
    </location>
</feature>
<dbReference type="GO" id="GO:0006935">
    <property type="term" value="P:chemotaxis"/>
    <property type="evidence" value="ECO:0007669"/>
    <property type="project" value="UniProtKB-KW"/>
</dbReference>